<feature type="chain" id="PRO_5019433105" description="PEP-CTERM protein-sorting domain-containing protein" evidence="2">
    <location>
        <begin position="24"/>
        <end position="190"/>
    </location>
</feature>
<gene>
    <name evidence="3" type="ORF">SAHL_13270</name>
</gene>
<dbReference type="AlphaFoldDB" id="A0A423PKE9"/>
<evidence type="ECO:0008006" key="5">
    <source>
        <dbReference type="Google" id="ProtNLM"/>
    </source>
</evidence>
<keyword evidence="1" id="KW-0812">Transmembrane</keyword>
<comment type="caution">
    <text evidence="3">The sequence shown here is derived from an EMBL/GenBank/DDBJ whole genome shotgun (WGS) entry which is preliminary data.</text>
</comment>
<keyword evidence="1" id="KW-1133">Transmembrane helix</keyword>
<dbReference type="RefSeq" id="WP_123591890.1">
    <property type="nucleotide sequence ID" value="NZ_AYKF01000104.1"/>
</dbReference>
<sequence>MKRFLSTAALTGALLFASAGAQAGMIHFSGAVTGFADLGGNPVANPVSSFAVGDAFSGVLDVADEALAPGAAFGNADIRDYRFSVGDTALTNDRTSIAGTLGPNGLGLDDFLAFTGISALGPACSFCSAEITEDGFTIDHFTAGGRILGDLTATVERSATDVPAPGGLLGFMGLAMIGTLALVRRRDIDG</sequence>
<dbReference type="EMBL" id="AYKF01000104">
    <property type="protein sequence ID" value="ROO26075.1"/>
    <property type="molecule type" value="Genomic_DNA"/>
</dbReference>
<keyword evidence="2" id="KW-0732">Signal</keyword>
<evidence type="ECO:0000313" key="3">
    <source>
        <dbReference type="EMBL" id="ROO26075.1"/>
    </source>
</evidence>
<protein>
    <recommendedName>
        <fullName evidence="5">PEP-CTERM protein-sorting domain-containing protein</fullName>
    </recommendedName>
</protein>
<keyword evidence="1" id="KW-0472">Membrane</keyword>
<feature type="signal peptide" evidence="2">
    <location>
        <begin position="1"/>
        <end position="23"/>
    </location>
</feature>
<evidence type="ECO:0000256" key="1">
    <source>
        <dbReference type="SAM" id="Phobius"/>
    </source>
</evidence>
<proteinExistence type="predicted"/>
<feature type="transmembrane region" description="Helical" evidence="1">
    <location>
        <begin position="164"/>
        <end position="183"/>
    </location>
</feature>
<dbReference type="Proteomes" id="UP000285123">
    <property type="component" value="Unassembled WGS sequence"/>
</dbReference>
<reference evidence="3 4" key="1">
    <citation type="submission" date="2013-10" db="EMBL/GenBank/DDBJ databases">
        <title>Salinisphaera halophila YIM 95161 Genome Sequencing.</title>
        <authorList>
            <person name="Lai Q."/>
            <person name="Li C."/>
            <person name="Shao Z."/>
        </authorList>
    </citation>
    <scope>NUCLEOTIDE SEQUENCE [LARGE SCALE GENOMIC DNA]</scope>
    <source>
        <strain evidence="3 4">YIM 95161</strain>
    </source>
</reference>
<evidence type="ECO:0000256" key="2">
    <source>
        <dbReference type="SAM" id="SignalP"/>
    </source>
</evidence>
<evidence type="ECO:0000313" key="4">
    <source>
        <dbReference type="Proteomes" id="UP000285123"/>
    </source>
</evidence>
<name>A0A423PKE9_9GAMM</name>
<accession>A0A423PKE9</accession>
<organism evidence="3 4">
    <name type="scientific">Salinisphaera orenii YIM 95161</name>
    <dbReference type="NCBI Taxonomy" id="1051139"/>
    <lineage>
        <taxon>Bacteria</taxon>
        <taxon>Pseudomonadati</taxon>
        <taxon>Pseudomonadota</taxon>
        <taxon>Gammaproteobacteria</taxon>
        <taxon>Salinisphaerales</taxon>
        <taxon>Salinisphaeraceae</taxon>
        <taxon>Salinisphaera</taxon>
    </lineage>
</organism>